<proteinExistence type="predicted"/>
<name>A0AAU9DWX3_9LACO</name>
<evidence type="ECO:0000313" key="3">
    <source>
        <dbReference type="Proteomes" id="UP001321861"/>
    </source>
</evidence>
<gene>
    <name evidence="1" type="ORF">XA3_09820</name>
    <name evidence="2" type="ORF">XA3_10040</name>
</gene>
<evidence type="ECO:0000313" key="2">
    <source>
        <dbReference type="EMBL" id="BDR58563.1"/>
    </source>
</evidence>
<evidence type="ECO:0000313" key="1">
    <source>
        <dbReference type="EMBL" id="BDR58541.1"/>
    </source>
</evidence>
<dbReference type="RefSeq" id="WP_317636438.1">
    <property type="nucleotide sequence ID" value="NZ_AP026802.1"/>
</dbReference>
<dbReference type="EMBL" id="AP026802">
    <property type="protein sequence ID" value="BDR58563.1"/>
    <property type="molecule type" value="Genomic_DNA"/>
</dbReference>
<keyword evidence="3" id="KW-1185">Reference proteome</keyword>
<accession>A0AAU9DWX3</accession>
<dbReference type="AlphaFoldDB" id="A0AAU9DWX3"/>
<dbReference type="EMBL" id="AP026802">
    <property type="protein sequence ID" value="BDR58541.1"/>
    <property type="molecule type" value="Genomic_DNA"/>
</dbReference>
<organism evidence="2 3">
    <name type="scientific">Xylocopilactobacillus apicola</name>
    <dbReference type="NCBI Taxonomy" id="2932184"/>
    <lineage>
        <taxon>Bacteria</taxon>
        <taxon>Bacillati</taxon>
        <taxon>Bacillota</taxon>
        <taxon>Bacilli</taxon>
        <taxon>Lactobacillales</taxon>
        <taxon>Lactobacillaceae</taxon>
        <taxon>Xylocopilactobacillus</taxon>
    </lineage>
</organism>
<reference evidence="2 3" key="1">
    <citation type="journal article" date="2023" name="Microbiol. Spectr.">
        <title>Symbiosis of Carpenter Bees with Uncharacterized Lactic Acid Bacteria Showing NAD Auxotrophy.</title>
        <authorList>
            <person name="Kawasaki S."/>
            <person name="Ozawa K."/>
            <person name="Mori T."/>
            <person name="Yamamoto A."/>
            <person name="Ito M."/>
            <person name="Ohkuma M."/>
            <person name="Sakamoto M."/>
            <person name="Matsutani M."/>
        </authorList>
    </citation>
    <scope>NUCLEOTIDE SEQUENCE [LARGE SCALE GENOMIC DNA]</scope>
    <source>
        <strain evidence="2 3">XA3</strain>
    </source>
</reference>
<sequence>MSAVLIFNLVLIVVLFIERNTLDHTDSSQLISNYYLSDTIRRLCPEDQEYFETDQGTVNKKDGTVTVKLKNGYKRIFKR</sequence>
<dbReference type="Proteomes" id="UP001321861">
    <property type="component" value="Chromosome"/>
</dbReference>
<dbReference type="KEGG" id="xap:XA3_10040"/>
<dbReference type="KEGG" id="xap:XA3_09820"/>
<protein>
    <submittedName>
        <fullName evidence="2">Uncharacterized protein</fullName>
    </submittedName>
</protein>